<evidence type="ECO:0000313" key="2">
    <source>
        <dbReference type="Proteomes" id="UP000462362"/>
    </source>
</evidence>
<name>A0A6I3S3S7_9BURK</name>
<sequence>MLSSLPYPLLFVSDCSERPPQKYIDRYLSPALLKYAADHPLEQNAVLWSRLLLLSIPYQQYPDDPPLMIVSDRFTKSLTLGGDSYHYCKTDWQGNNLALVVSDLPVFLSFRSFDSVNDHLKEIARLRFPAIINNWIDRQENPELAFYQYWTLSECLKDRNDPTVRIKIDDDDCLTVKGSSVLLRETFQFWTSEDWICTVQGPALTNLLYEVRKPGKTLQLLDEAFEKFGTE</sequence>
<reference evidence="1 2" key="1">
    <citation type="journal article" date="2019" name="Nat. Med.">
        <title>A library of human gut bacterial isolates paired with longitudinal multiomics data enables mechanistic microbiome research.</title>
        <authorList>
            <person name="Poyet M."/>
            <person name="Groussin M."/>
            <person name="Gibbons S.M."/>
            <person name="Avila-Pacheco J."/>
            <person name="Jiang X."/>
            <person name="Kearney S.M."/>
            <person name="Perrotta A.R."/>
            <person name="Berdy B."/>
            <person name="Zhao S."/>
            <person name="Lieberman T.D."/>
            <person name="Swanson P.K."/>
            <person name="Smith M."/>
            <person name="Roesemann S."/>
            <person name="Alexander J.E."/>
            <person name="Rich S.A."/>
            <person name="Livny J."/>
            <person name="Vlamakis H."/>
            <person name="Clish C."/>
            <person name="Bullock K."/>
            <person name="Deik A."/>
            <person name="Scott J."/>
            <person name="Pierce K.A."/>
            <person name="Xavier R.J."/>
            <person name="Alm E.J."/>
        </authorList>
    </citation>
    <scope>NUCLEOTIDE SEQUENCE [LARGE SCALE GENOMIC DNA]</scope>
    <source>
        <strain evidence="1 2">BIOML-A2</strain>
    </source>
</reference>
<evidence type="ECO:0000313" key="1">
    <source>
        <dbReference type="EMBL" id="MTU42066.1"/>
    </source>
</evidence>
<protein>
    <recommendedName>
        <fullName evidence="3">4'-phosphopantetheinyl transferase superfamily protein</fullName>
    </recommendedName>
</protein>
<dbReference type="Proteomes" id="UP000462362">
    <property type="component" value="Unassembled WGS sequence"/>
</dbReference>
<proteinExistence type="predicted"/>
<comment type="caution">
    <text evidence="1">The sequence shown here is derived from an EMBL/GenBank/DDBJ whole genome shotgun (WGS) entry which is preliminary data.</text>
</comment>
<dbReference type="EMBL" id="WNCL01000001">
    <property type="protein sequence ID" value="MTU42066.1"/>
    <property type="molecule type" value="Genomic_DNA"/>
</dbReference>
<evidence type="ECO:0008006" key="3">
    <source>
        <dbReference type="Google" id="ProtNLM"/>
    </source>
</evidence>
<gene>
    <name evidence="1" type="ORF">GMD42_00150</name>
</gene>
<accession>A0A6I3S3S7</accession>
<dbReference type="RefSeq" id="WP_008810747.1">
    <property type="nucleotide sequence ID" value="NZ_CAMSPD010000034.1"/>
</dbReference>
<organism evidence="1 2">
    <name type="scientific">Parasutterella excrementihominis</name>
    <dbReference type="NCBI Taxonomy" id="487175"/>
    <lineage>
        <taxon>Bacteria</taxon>
        <taxon>Pseudomonadati</taxon>
        <taxon>Pseudomonadota</taxon>
        <taxon>Betaproteobacteria</taxon>
        <taxon>Burkholderiales</taxon>
        <taxon>Sutterellaceae</taxon>
        <taxon>Parasutterella</taxon>
    </lineage>
</organism>
<dbReference type="AlphaFoldDB" id="A0A6I3S3S7"/>